<feature type="domain" description="NADP-dependent oxidoreductase" evidence="7">
    <location>
        <begin position="20"/>
        <end position="293"/>
    </location>
</feature>
<organism evidence="8 9">
    <name type="scientific">Frankliniella occidentalis</name>
    <name type="common">Western flower thrips</name>
    <name type="synonym">Euthrips occidentalis</name>
    <dbReference type="NCBI Taxonomy" id="133901"/>
    <lineage>
        <taxon>Eukaryota</taxon>
        <taxon>Metazoa</taxon>
        <taxon>Ecdysozoa</taxon>
        <taxon>Arthropoda</taxon>
        <taxon>Hexapoda</taxon>
        <taxon>Insecta</taxon>
        <taxon>Pterygota</taxon>
        <taxon>Neoptera</taxon>
        <taxon>Paraneoptera</taxon>
        <taxon>Thysanoptera</taxon>
        <taxon>Terebrantia</taxon>
        <taxon>Thripoidea</taxon>
        <taxon>Thripidae</taxon>
        <taxon>Frankliniella</taxon>
    </lineage>
</organism>
<dbReference type="PROSITE" id="PS00062">
    <property type="entry name" value="ALDOKETO_REDUCTASE_2"/>
    <property type="match status" value="1"/>
</dbReference>
<keyword evidence="3" id="KW-0560">Oxidoreductase</keyword>
<evidence type="ECO:0000256" key="1">
    <source>
        <dbReference type="ARBA" id="ARBA00007905"/>
    </source>
</evidence>
<dbReference type="PRINTS" id="PR00069">
    <property type="entry name" value="ALDKETRDTASE"/>
</dbReference>
<protein>
    <submittedName>
        <fullName evidence="9">Aldo-keto reductase family 1 member B1</fullName>
    </submittedName>
</protein>
<evidence type="ECO:0000256" key="3">
    <source>
        <dbReference type="ARBA" id="ARBA00023002"/>
    </source>
</evidence>
<evidence type="ECO:0000256" key="2">
    <source>
        <dbReference type="ARBA" id="ARBA00022857"/>
    </source>
</evidence>
<dbReference type="PROSITE" id="PS00063">
    <property type="entry name" value="ALDOKETO_REDUCTASE_3"/>
    <property type="match status" value="1"/>
</dbReference>
<feature type="binding site" evidence="5">
    <location>
        <position position="115"/>
    </location>
    <ligand>
        <name>substrate</name>
    </ligand>
</feature>
<dbReference type="GeneID" id="113207808"/>
<dbReference type="Proteomes" id="UP000504606">
    <property type="component" value="Unplaced"/>
</dbReference>
<feature type="active site" description="Proton donor" evidence="4">
    <location>
        <position position="53"/>
    </location>
</feature>
<proteinExistence type="inferred from homology"/>
<dbReference type="PROSITE" id="PS00798">
    <property type="entry name" value="ALDOKETO_REDUCTASE_1"/>
    <property type="match status" value="1"/>
</dbReference>
<accession>A0A6J1SLW2</accession>
<evidence type="ECO:0000256" key="6">
    <source>
        <dbReference type="PIRSR" id="PIRSR000097-3"/>
    </source>
</evidence>
<evidence type="ECO:0000256" key="5">
    <source>
        <dbReference type="PIRSR" id="PIRSR000097-2"/>
    </source>
</evidence>
<comment type="similarity">
    <text evidence="1">Belongs to the aldo/keto reductase family.</text>
</comment>
<dbReference type="InterPro" id="IPR018170">
    <property type="entry name" value="Aldo/ket_reductase_CS"/>
</dbReference>
<reference evidence="9" key="1">
    <citation type="submission" date="2025-08" db="UniProtKB">
        <authorList>
            <consortium name="RefSeq"/>
        </authorList>
    </citation>
    <scope>IDENTIFICATION</scope>
    <source>
        <tissue evidence="9">Whole organism</tissue>
    </source>
</reference>
<dbReference type="SUPFAM" id="SSF51430">
    <property type="entry name" value="NAD(P)-linked oxidoreductase"/>
    <property type="match status" value="1"/>
</dbReference>
<keyword evidence="2" id="KW-0521">NADP</keyword>
<evidence type="ECO:0000259" key="7">
    <source>
        <dbReference type="Pfam" id="PF00248"/>
    </source>
</evidence>
<dbReference type="PANTHER" id="PTHR11732">
    <property type="entry name" value="ALDO/KETO REDUCTASE"/>
    <property type="match status" value="1"/>
</dbReference>
<evidence type="ECO:0000313" key="9">
    <source>
        <dbReference type="RefSeq" id="XP_026280295.2"/>
    </source>
</evidence>
<evidence type="ECO:0000313" key="8">
    <source>
        <dbReference type="Proteomes" id="UP000504606"/>
    </source>
</evidence>
<dbReference type="FunFam" id="3.20.20.100:FF:000006">
    <property type="entry name" value="Aldo-keto reductase family 1 member A1"/>
    <property type="match status" value="1"/>
</dbReference>
<dbReference type="Gene3D" id="3.20.20.100">
    <property type="entry name" value="NADP-dependent oxidoreductase domain"/>
    <property type="match status" value="1"/>
</dbReference>
<dbReference type="InterPro" id="IPR020471">
    <property type="entry name" value="AKR"/>
</dbReference>
<feature type="site" description="Lowers pKa of active site Tyr" evidence="6">
    <location>
        <position position="82"/>
    </location>
</feature>
<dbReference type="InterPro" id="IPR023210">
    <property type="entry name" value="NADP_OxRdtase_dom"/>
</dbReference>
<dbReference type="InterPro" id="IPR036812">
    <property type="entry name" value="NAD(P)_OxRdtase_dom_sf"/>
</dbReference>
<dbReference type="RefSeq" id="XP_026280295.2">
    <property type="nucleotide sequence ID" value="XM_026424510.2"/>
</dbReference>
<gene>
    <name evidence="9" type="primary">LOC113207808</name>
</gene>
<sequence length="317" mass="35624">MTAKLAPTIRLNNGKLIPVLGLGTWKSKPGEVTQAVKAAIDAGYRHIDGAHVYQNEKEVGEGLKAKINEGVVKREDMFITSKLWNTCHKPELVVGALKKTLSDLSLDYLDLYLVHWPMAFKEGEDLFPTKDGKVQFSDADYVDTWKAMEECVALGLTKSIGVSNFNSEQLDRLLKVAKIKPVTNQIEVHPYLNQSKLISYCKERDVLVTAYSPFASPDRPWAKPTDPSLLDDPIIKAIADKHKKSNAHVILRYLIQRGTVPIPKSVTPSRIQTNFQVFDFELTAEEIKTIDGLDCNGRICPFNEATDHKDWPFNIDF</sequence>
<dbReference type="KEGG" id="foc:113207808"/>
<dbReference type="GO" id="GO:0016491">
    <property type="term" value="F:oxidoreductase activity"/>
    <property type="evidence" value="ECO:0007669"/>
    <property type="project" value="UniProtKB-KW"/>
</dbReference>
<dbReference type="AlphaFoldDB" id="A0A6J1SLW2"/>
<evidence type="ECO:0000256" key="4">
    <source>
        <dbReference type="PIRSR" id="PIRSR000097-1"/>
    </source>
</evidence>
<name>A0A6J1SLW2_FRAOC</name>
<dbReference type="PIRSF" id="PIRSF000097">
    <property type="entry name" value="AKR"/>
    <property type="match status" value="1"/>
</dbReference>
<keyword evidence="8" id="KW-1185">Reference proteome</keyword>
<dbReference type="OrthoDB" id="416253at2759"/>
<dbReference type="Pfam" id="PF00248">
    <property type="entry name" value="Aldo_ket_red"/>
    <property type="match status" value="1"/>
</dbReference>